<dbReference type="EMBL" id="JACHYB010000001">
    <property type="protein sequence ID" value="MBB3187400.1"/>
    <property type="molecule type" value="Genomic_DNA"/>
</dbReference>
<dbReference type="RefSeq" id="WP_183413159.1">
    <property type="nucleotide sequence ID" value="NZ_JACHYB010000001.1"/>
</dbReference>
<comment type="caution">
    <text evidence="3">The sequence shown here is derived from an EMBL/GenBank/DDBJ whole genome shotgun (WGS) entry which is preliminary data.</text>
</comment>
<keyword evidence="1" id="KW-0175">Coiled coil</keyword>
<evidence type="ECO:0008006" key="5">
    <source>
        <dbReference type="Google" id="ProtNLM"/>
    </source>
</evidence>
<organism evidence="3 4">
    <name type="scientific">Microbacter margulisiae</name>
    <dbReference type="NCBI Taxonomy" id="1350067"/>
    <lineage>
        <taxon>Bacteria</taxon>
        <taxon>Pseudomonadati</taxon>
        <taxon>Bacteroidota</taxon>
        <taxon>Bacteroidia</taxon>
        <taxon>Bacteroidales</taxon>
        <taxon>Porphyromonadaceae</taxon>
        <taxon>Microbacter</taxon>
    </lineage>
</organism>
<dbReference type="InterPro" id="IPR011990">
    <property type="entry name" value="TPR-like_helical_dom_sf"/>
</dbReference>
<keyword evidence="4" id="KW-1185">Reference proteome</keyword>
<gene>
    <name evidence="3" type="ORF">FHX64_001563</name>
</gene>
<protein>
    <recommendedName>
        <fullName evidence="5">Tetratricopeptide repeat protein</fullName>
    </recommendedName>
</protein>
<evidence type="ECO:0000256" key="2">
    <source>
        <dbReference type="SAM" id="Phobius"/>
    </source>
</evidence>
<keyword evidence="2" id="KW-1133">Transmembrane helix</keyword>
<evidence type="ECO:0000313" key="4">
    <source>
        <dbReference type="Proteomes" id="UP000544222"/>
    </source>
</evidence>
<dbReference type="SUPFAM" id="SSF48452">
    <property type="entry name" value="TPR-like"/>
    <property type="match status" value="1"/>
</dbReference>
<feature type="transmembrane region" description="Helical" evidence="2">
    <location>
        <begin position="359"/>
        <end position="378"/>
    </location>
</feature>
<feature type="coiled-coil region" evidence="1">
    <location>
        <begin position="415"/>
        <end position="442"/>
    </location>
</feature>
<accession>A0A7W5H257</accession>
<name>A0A7W5H257_9PORP</name>
<evidence type="ECO:0000256" key="1">
    <source>
        <dbReference type="SAM" id="Coils"/>
    </source>
</evidence>
<dbReference type="AlphaFoldDB" id="A0A7W5H257"/>
<reference evidence="3 4" key="1">
    <citation type="submission" date="2020-08" db="EMBL/GenBank/DDBJ databases">
        <title>Genomic Encyclopedia of Type Strains, Phase IV (KMG-IV): sequencing the most valuable type-strain genomes for metagenomic binning, comparative biology and taxonomic classification.</title>
        <authorList>
            <person name="Goeker M."/>
        </authorList>
    </citation>
    <scope>NUCLEOTIDE SEQUENCE [LARGE SCALE GENOMIC DNA]</scope>
    <source>
        <strain evidence="3 4">DSM 27471</strain>
    </source>
</reference>
<dbReference type="Gene3D" id="1.25.40.10">
    <property type="entry name" value="Tetratricopeptide repeat domain"/>
    <property type="match status" value="1"/>
</dbReference>
<keyword evidence="2" id="KW-0472">Membrane</keyword>
<dbReference type="Proteomes" id="UP000544222">
    <property type="component" value="Unassembled WGS sequence"/>
</dbReference>
<evidence type="ECO:0000313" key="3">
    <source>
        <dbReference type="EMBL" id="MBB3187400.1"/>
    </source>
</evidence>
<sequence length="544" mass="63211">MRHLLFFCVICLFLSSCHDSFRHDKILLSRADSLMESYPNSALLLLNHITDSRRLPAPEQALYALLKNQAYDKCNISIQSDSLIRIATRYYSTRDPLRAGYAWLYLARIDKKGGNAEACASALLKAGSYAAKSNNFQLQGFVYNDKAIECQAQGQPDSMLFYYRMAYGAFQKAGDRRSSALGLINIANGYYLQNHFNSALYYINLAKKATDPLHERTLTNTIYRFTGLIYYHRHNYAAALHNLKIAAQTSDQYDYNKWIDLAMVYLQTNKLDSAMLYLKKCTNPHEMAPIYYQLWQNLYEKKKDFQTALYYAKKDSDAKDSLRQQALKESFAGMEKRYDYQQYATENKSLWMYSRQKNVFIILLLLVISLTAISFVLFKRRQKHRLLEQQRILSTKEEMLAKQGEEKNLFIKKQLDIQQAMLKNINEQRKDIQADLTQARGVRKNDIAKMLDEKEQEISKLYYEITANVDMLYNQISERLRKQYSNLTSGDILICCLLLAGFESSVITSLLNIQAKSYNMRRTIIRKRLGLAHDMNLADFLANF</sequence>
<keyword evidence="2" id="KW-0812">Transmembrane</keyword>
<proteinExistence type="predicted"/>
<dbReference type="PROSITE" id="PS51257">
    <property type="entry name" value="PROKAR_LIPOPROTEIN"/>
    <property type="match status" value="1"/>
</dbReference>